<evidence type="ECO:0000256" key="1">
    <source>
        <dbReference type="SAM" id="MobiDB-lite"/>
    </source>
</evidence>
<feature type="transmembrane region" description="Helical" evidence="2">
    <location>
        <begin position="193"/>
        <end position="211"/>
    </location>
</feature>
<organism evidence="3 4">
    <name type="scientific">Angomonas deanei</name>
    <dbReference type="NCBI Taxonomy" id="59799"/>
    <lineage>
        <taxon>Eukaryota</taxon>
        <taxon>Discoba</taxon>
        <taxon>Euglenozoa</taxon>
        <taxon>Kinetoplastea</taxon>
        <taxon>Metakinetoplastina</taxon>
        <taxon>Trypanosomatida</taxon>
        <taxon>Trypanosomatidae</taxon>
        <taxon>Strigomonadinae</taxon>
        <taxon>Angomonas</taxon>
    </lineage>
</organism>
<reference evidence="3 4" key="1">
    <citation type="submission" date="2020-08" db="EMBL/GenBank/DDBJ databases">
        <authorList>
            <person name="Newling K."/>
            <person name="Davey J."/>
            <person name="Forrester S."/>
        </authorList>
    </citation>
    <scope>NUCLEOTIDE SEQUENCE [LARGE SCALE GENOMIC DNA]</scope>
    <source>
        <strain evidence="4">Crithidia deanei Carvalho (ATCC PRA-265)</strain>
    </source>
</reference>
<dbReference type="PANTHER" id="PTHR42253">
    <property type="entry name" value="TRANSMEMBRANE PROTEIN-RELATED"/>
    <property type="match status" value="1"/>
</dbReference>
<keyword evidence="2" id="KW-0472">Membrane</keyword>
<feature type="region of interest" description="Disordered" evidence="1">
    <location>
        <begin position="281"/>
        <end position="330"/>
    </location>
</feature>
<feature type="transmembrane region" description="Helical" evidence="2">
    <location>
        <begin position="249"/>
        <end position="269"/>
    </location>
</feature>
<dbReference type="EMBL" id="LR877159">
    <property type="protein sequence ID" value="CAD2219880.1"/>
    <property type="molecule type" value="Genomic_DNA"/>
</dbReference>
<keyword evidence="4" id="KW-1185">Reference proteome</keyword>
<dbReference type="OrthoDB" id="278432at2759"/>
<sequence>MSAFLTKDNTSGASWEWALIYLLSSIFFGLWCVVQRLYLDGVTKKEENINPHHHNEDPHLSSSGEPVVMEEAEPSALPDDIHMNHNNNENENNNNMKGGAVGTVYSTESDNEESEAELLIMEKRQWASNKTEDNASKVVLLVVGLFFQLFVSFILFPIDAIPWFGTSSTAKEAWTGFQQCFIFIFQSWLNVRYGLLYSLGYAMSFLGCTYLNEHSPTLASVVLQLAGPITSIVILIIPQWNVYQDHGNVGHKVGGVILLFVAALLYHLWEQQSMRDLLAKTEEKKRKRKQSSSSHHTPDHEHNDNHNNDERNEEARVMMVESDRKLNEEL</sequence>
<dbReference type="VEuPathDB" id="TriTrypDB:ADEAN_000739300"/>
<accession>A0A7G2CJ56</accession>
<feature type="transmembrane region" description="Helical" evidence="2">
    <location>
        <begin position="218"/>
        <end position="237"/>
    </location>
</feature>
<evidence type="ECO:0000313" key="4">
    <source>
        <dbReference type="Proteomes" id="UP000515908"/>
    </source>
</evidence>
<proteinExistence type="predicted"/>
<protein>
    <submittedName>
        <fullName evidence="3">Uncharacterized protein</fullName>
    </submittedName>
</protein>
<feature type="transmembrane region" description="Helical" evidence="2">
    <location>
        <begin position="138"/>
        <end position="158"/>
    </location>
</feature>
<evidence type="ECO:0000313" key="3">
    <source>
        <dbReference type="EMBL" id="CAD2219880.1"/>
    </source>
</evidence>
<keyword evidence="2" id="KW-1133">Transmembrane helix</keyword>
<feature type="compositionally biased region" description="Basic and acidic residues" evidence="1">
    <location>
        <begin position="296"/>
        <end position="330"/>
    </location>
</feature>
<keyword evidence="2" id="KW-0812">Transmembrane</keyword>
<name>A0A7G2CJ56_9TRYP</name>
<evidence type="ECO:0000256" key="2">
    <source>
        <dbReference type="SAM" id="Phobius"/>
    </source>
</evidence>
<feature type="transmembrane region" description="Helical" evidence="2">
    <location>
        <begin position="20"/>
        <end position="39"/>
    </location>
</feature>
<dbReference type="PANTHER" id="PTHR42253:SF2">
    <property type="entry name" value="HYPOTHETICAL PREDICTED MULTIPASS TRANSMEMBRANE PROTEIN"/>
    <property type="match status" value="1"/>
</dbReference>
<gene>
    <name evidence="3" type="ORF">ADEAN_000739300</name>
</gene>
<dbReference type="AlphaFoldDB" id="A0A7G2CJ56"/>
<dbReference type="Proteomes" id="UP000515908">
    <property type="component" value="Chromosome 15"/>
</dbReference>